<dbReference type="EMBL" id="JAYMYQ010000003">
    <property type="protein sequence ID" value="KAK7345669.1"/>
    <property type="molecule type" value="Genomic_DNA"/>
</dbReference>
<dbReference type="SUPFAM" id="SSF56112">
    <property type="entry name" value="Protein kinase-like (PK-like)"/>
    <property type="match status" value="1"/>
</dbReference>
<dbReference type="AlphaFoldDB" id="A0AAN9M3T9"/>
<comment type="caution">
    <text evidence="1">The sequence shown here is derived from an EMBL/GenBank/DDBJ whole genome shotgun (WGS) entry which is preliminary data.</text>
</comment>
<reference evidence="1 2" key="1">
    <citation type="submission" date="2024-01" db="EMBL/GenBank/DDBJ databases">
        <title>The genomes of 5 underutilized Papilionoideae crops provide insights into root nodulation and disease resistanc.</title>
        <authorList>
            <person name="Jiang F."/>
        </authorList>
    </citation>
    <scope>NUCLEOTIDE SEQUENCE [LARGE SCALE GENOMIC DNA]</scope>
    <source>
        <strain evidence="1">LVBAO_FW01</strain>
        <tissue evidence="1">Leaves</tissue>
    </source>
</reference>
<dbReference type="Proteomes" id="UP001367508">
    <property type="component" value="Unassembled WGS sequence"/>
</dbReference>
<gene>
    <name evidence="1" type="ORF">VNO77_16277</name>
</gene>
<dbReference type="InterPro" id="IPR011009">
    <property type="entry name" value="Kinase-like_dom_sf"/>
</dbReference>
<evidence type="ECO:0000313" key="2">
    <source>
        <dbReference type="Proteomes" id="UP001367508"/>
    </source>
</evidence>
<protein>
    <submittedName>
        <fullName evidence="1">Uncharacterized protein</fullName>
    </submittedName>
</protein>
<sequence>MEMSIVCGMVNLANYGFDFPSFDMEVYCTINKLLLLQCKALLKLKQRIVSDSFGEIAPSPCNWFEIECSDGRVVVFICFFILKKGVIQLTNFTTVTYEIFPMDWKVLRMKIPSSHLSNLLIHLMHNIEPLQMMTKCLHFIDIIQICLNCEPDERPTMGEVEVTLEHALLLQELADIRNTNY</sequence>
<accession>A0AAN9M3T9</accession>
<name>A0AAN9M3T9_CANGL</name>
<keyword evidence="2" id="KW-1185">Reference proteome</keyword>
<proteinExistence type="predicted"/>
<organism evidence="1 2">
    <name type="scientific">Canavalia gladiata</name>
    <name type="common">Sword bean</name>
    <name type="synonym">Dolichos gladiatus</name>
    <dbReference type="NCBI Taxonomy" id="3824"/>
    <lineage>
        <taxon>Eukaryota</taxon>
        <taxon>Viridiplantae</taxon>
        <taxon>Streptophyta</taxon>
        <taxon>Embryophyta</taxon>
        <taxon>Tracheophyta</taxon>
        <taxon>Spermatophyta</taxon>
        <taxon>Magnoliopsida</taxon>
        <taxon>eudicotyledons</taxon>
        <taxon>Gunneridae</taxon>
        <taxon>Pentapetalae</taxon>
        <taxon>rosids</taxon>
        <taxon>fabids</taxon>
        <taxon>Fabales</taxon>
        <taxon>Fabaceae</taxon>
        <taxon>Papilionoideae</taxon>
        <taxon>50 kb inversion clade</taxon>
        <taxon>NPAAA clade</taxon>
        <taxon>indigoferoid/millettioid clade</taxon>
        <taxon>Phaseoleae</taxon>
        <taxon>Canavalia</taxon>
    </lineage>
</organism>
<evidence type="ECO:0000313" key="1">
    <source>
        <dbReference type="EMBL" id="KAK7345669.1"/>
    </source>
</evidence>